<evidence type="ECO:0000313" key="2">
    <source>
        <dbReference type="EMBL" id="TWT24169.1"/>
    </source>
</evidence>
<dbReference type="Proteomes" id="UP000320791">
    <property type="component" value="Unassembled WGS sequence"/>
</dbReference>
<evidence type="ECO:0008006" key="4">
    <source>
        <dbReference type="Google" id="ProtNLM"/>
    </source>
</evidence>
<keyword evidence="3" id="KW-1185">Reference proteome</keyword>
<sequence length="332" mass="38135">MGLFQRRTKLLDTSFVNITRRLAMPRGYCRASREVEWGSRYHPQRLGFAAPIMLRARAHFTQTPNVIIGGWAAAAYAGLTYWVDDAHITLHVASNFQRSHSVFDATRRRLRPGTRVWTPDQELPGMQVVAPEYALVDCLIDLQRDRHSWWVYQVPNLANWEVRAIQLIDALRACTTLNFQLVRDIARNIFSARQLKKLLKLSRSGAQSPPETVLRLIAEQLRQHLEVQIPIYDSGALVDDGTPLLTVLDSGWPDIRVGLFYDGAHHLQRSQRDYDAKVLIRLRELGWEPLRITHGLLQKPRELITTLRRAIHRAETNTKPPKHKGRNLTAES</sequence>
<reference evidence="2 3" key="1">
    <citation type="submission" date="2019-08" db="EMBL/GenBank/DDBJ databases">
        <authorList>
            <person name="Lei W."/>
        </authorList>
    </citation>
    <scope>NUCLEOTIDE SEQUENCE [LARGE SCALE GENOMIC DNA]</scope>
    <source>
        <strain evidence="2 3">CCUG 58627</strain>
    </source>
</reference>
<dbReference type="RefSeq" id="WP_146324780.1">
    <property type="nucleotide sequence ID" value="NZ_BAABLR010000022.1"/>
</dbReference>
<accession>A0A5C5UDY3</accession>
<evidence type="ECO:0000313" key="3">
    <source>
        <dbReference type="Proteomes" id="UP000320791"/>
    </source>
</evidence>
<evidence type="ECO:0000256" key="1">
    <source>
        <dbReference type="SAM" id="MobiDB-lite"/>
    </source>
</evidence>
<protein>
    <recommendedName>
        <fullName evidence="4">DUF559 domain-containing protein</fullName>
    </recommendedName>
</protein>
<comment type="caution">
    <text evidence="2">The sequence shown here is derived from an EMBL/GenBank/DDBJ whole genome shotgun (WGS) entry which is preliminary data.</text>
</comment>
<name>A0A5C5UDY3_9CORY</name>
<organism evidence="2 3">
    <name type="scientific">Corynebacterium canis</name>
    <dbReference type="NCBI Taxonomy" id="679663"/>
    <lineage>
        <taxon>Bacteria</taxon>
        <taxon>Bacillati</taxon>
        <taxon>Actinomycetota</taxon>
        <taxon>Actinomycetes</taxon>
        <taxon>Mycobacteriales</taxon>
        <taxon>Corynebacteriaceae</taxon>
        <taxon>Corynebacterium</taxon>
    </lineage>
</organism>
<feature type="region of interest" description="Disordered" evidence="1">
    <location>
        <begin position="313"/>
        <end position="332"/>
    </location>
</feature>
<dbReference type="EMBL" id="VOHM01000019">
    <property type="protein sequence ID" value="TWT24169.1"/>
    <property type="molecule type" value="Genomic_DNA"/>
</dbReference>
<dbReference type="OrthoDB" id="4423208at2"/>
<proteinExistence type="predicted"/>
<gene>
    <name evidence="2" type="ORF">FRX94_08940</name>
</gene>
<dbReference type="AlphaFoldDB" id="A0A5C5UDY3"/>